<dbReference type="EMBL" id="BAAALT010000003">
    <property type="protein sequence ID" value="GAA1783846.1"/>
    <property type="molecule type" value="Genomic_DNA"/>
</dbReference>
<organism evidence="1 2">
    <name type="scientific">Luedemannella flava</name>
    <dbReference type="NCBI Taxonomy" id="349316"/>
    <lineage>
        <taxon>Bacteria</taxon>
        <taxon>Bacillati</taxon>
        <taxon>Actinomycetota</taxon>
        <taxon>Actinomycetes</taxon>
        <taxon>Micromonosporales</taxon>
        <taxon>Micromonosporaceae</taxon>
        <taxon>Luedemannella</taxon>
    </lineage>
</organism>
<dbReference type="Gene3D" id="2.30.110.10">
    <property type="entry name" value="Electron Transport, Fmn-binding Protein, Chain A"/>
    <property type="match status" value="1"/>
</dbReference>
<name>A0ABN2LCD2_9ACTN</name>
<protein>
    <recommendedName>
        <fullName evidence="3">DUF385 domain-containing protein</fullName>
    </recommendedName>
</protein>
<dbReference type="Proteomes" id="UP001500218">
    <property type="component" value="Unassembled WGS sequence"/>
</dbReference>
<evidence type="ECO:0008006" key="3">
    <source>
        <dbReference type="Google" id="ProtNLM"/>
    </source>
</evidence>
<keyword evidence="2" id="KW-1185">Reference proteome</keyword>
<comment type="caution">
    <text evidence="1">The sequence shown here is derived from an EMBL/GenBank/DDBJ whole genome shotgun (WGS) entry which is preliminary data.</text>
</comment>
<evidence type="ECO:0000313" key="1">
    <source>
        <dbReference type="EMBL" id="GAA1783846.1"/>
    </source>
</evidence>
<evidence type="ECO:0000313" key="2">
    <source>
        <dbReference type="Proteomes" id="UP001500218"/>
    </source>
</evidence>
<sequence length="159" mass="17861">MTRAVGGMQRRMYHRHRPNLLARVLNRIWAVHFASGVLAPRHGVTLEVRGRHTGRLVSFPLVLVPLDGERYLVSMLGEGTNWVANVRADHGHAVLRRGDAERVRLVEVDVAARPPVLRRFLELAPGARPHAPVDRRAPEAEFARVADRFPVFRVTPDPG</sequence>
<gene>
    <name evidence="1" type="ORF">GCM10009682_02520</name>
</gene>
<accession>A0ABN2LCD2</accession>
<dbReference type="InterPro" id="IPR012349">
    <property type="entry name" value="Split_barrel_FMN-bd"/>
</dbReference>
<proteinExistence type="predicted"/>
<reference evidence="1 2" key="1">
    <citation type="journal article" date="2019" name="Int. J. Syst. Evol. Microbiol.">
        <title>The Global Catalogue of Microorganisms (GCM) 10K type strain sequencing project: providing services to taxonomists for standard genome sequencing and annotation.</title>
        <authorList>
            <consortium name="The Broad Institute Genomics Platform"/>
            <consortium name="The Broad Institute Genome Sequencing Center for Infectious Disease"/>
            <person name="Wu L."/>
            <person name="Ma J."/>
        </authorList>
    </citation>
    <scope>NUCLEOTIDE SEQUENCE [LARGE SCALE GENOMIC DNA]</scope>
    <source>
        <strain evidence="1 2">JCM 13250</strain>
    </source>
</reference>